<feature type="transmembrane region" description="Helical" evidence="2">
    <location>
        <begin position="228"/>
        <end position="250"/>
    </location>
</feature>
<reference evidence="4" key="1">
    <citation type="journal article" date="2014" name="BMC Genomics">
        <title>Genome characteristics reveal the impact of lichenization on lichen-forming fungus Endocarpon pusillum Hedwig (Verrucariales, Ascomycota).</title>
        <authorList>
            <person name="Wang Y.-Y."/>
            <person name="Liu B."/>
            <person name="Zhang X.-Y."/>
            <person name="Zhou Q.-M."/>
            <person name="Zhang T."/>
            <person name="Li H."/>
            <person name="Yu Y.-F."/>
            <person name="Zhang X.-L."/>
            <person name="Hao X.-Y."/>
            <person name="Wang M."/>
            <person name="Wang L."/>
            <person name="Wei J.-C."/>
        </authorList>
    </citation>
    <scope>NUCLEOTIDE SEQUENCE [LARGE SCALE GENOMIC DNA]</scope>
    <source>
        <strain evidence="4">Z07020 / HMAS-L-300199</strain>
    </source>
</reference>
<dbReference type="RefSeq" id="XP_007804213.1">
    <property type="nucleotide sequence ID" value="XM_007806022.1"/>
</dbReference>
<feature type="compositionally biased region" description="Low complexity" evidence="1">
    <location>
        <begin position="184"/>
        <end position="193"/>
    </location>
</feature>
<dbReference type="AlphaFoldDB" id="U1GDN9"/>
<sequence>MQSPCSNLRLTGLVSLFVCILAFGINAYTKQASRHEEQVSPYSSLSVLVGAPTSPAQTRSEAISQRNTPLPRQHTPPLFSHGGVFQRMTRSTIQSACPSPEAVARAAPPYSSENKHGRFHRHKRTQIPKPDNNDTDNDDDNDPPLTPSQPTHKPPSTLQTSSSTTTTTPSLPDNKPFKLPSPRTSTSTSTSTSANMRASQPSKRSPGHTDPYSAFYGRRDKRISRPALIILTLGSMMLLGLLLYLGWMVVWRDFGLDVLWEELRMRSADC</sequence>
<proteinExistence type="predicted"/>
<evidence type="ECO:0000313" key="3">
    <source>
        <dbReference type="EMBL" id="ERF70178.1"/>
    </source>
</evidence>
<dbReference type="GeneID" id="19235428"/>
<keyword evidence="2" id="KW-1133">Transmembrane helix</keyword>
<gene>
    <name evidence="3" type="ORF">EPUS_00366</name>
</gene>
<dbReference type="Proteomes" id="UP000019373">
    <property type="component" value="Unassembled WGS sequence"/>
</dbReference>
<protein>
    <submittedName>
        <fullName evidence="3">Uncharacterized protein</fullName>
    </submittedName>
</protein>
<keyword evidence="4" id="KW-1185">Reference proteome</keyword>
<dbReference type="HOGENOM" id="CLU_1030698_0_0_1"/>
<dbReference type="OrthoDB" id="10420376at2759"/>
<feature type="region of interest" description="Disordered" evidence="1">
    <location>
        <begin position="93"/>
        <end position="215"/>
    </location>
</feature>
<feature type="region of interest" description="Disordered" evidence="1">
    <location>
        <begin position="53"/>
        <end position="77"/>
    </location>
</feature>
<evidence type="ECO:0000256" key="1">
    <source>
        <dbReference type="SAM" id="MobiDB-lite"/>
    </source>
</evidence>
<keyword evidence="2" id="KW-0472">Membrane</keyword>
<feature type="compositionally biased region" description="Polar residues" evidence="1">
    <location>
        <begin position="54"/>
        <end position="70"/>
    </location>
</feature>
<feature type="transmembrane region" description="Helical" evidence="2">
    <location>
        <begin position="12"/>
        <end position="29"/>
    </location>
</feature>
<feature type="compositionally biased region" description="Basic residues" evidence="1">
    <location>
        <begin position="117"/>
        <end position="126"/>
    </location>
</feature>
<feature type="compositionally biased region" description="Polar residues" evidence="1">
    <location>
        <begin position="194"/>
        <end position="203"/>
    </location>
</feature>
<feature type="compositionally biased region" description="Low complexity" evidence="1">
    <location>
        <begin position="154"/>
        <end position="172"/>
    </location>
</feature>
<accession>U1GDN9</accession>
<keyword evidence="2" id="KW-0812">Transmembrane</keyword>
<evidence type="ECO:0000256" key="2">
    <source>
        <dbReference type="SAM" id="Phobius"/>
    </source>
</evidence>
<dbReference type="EMBL" id="KE721353">
    <property type="protein sequence ID" value="ERF70178.1"/>
    <property type="molecule type" value="Genomic_DNA"/>
</dbReference>
<name>U1GDN9_ENDPU</name>
<feature type="compositionally biased region" description="Acidic residues" evidence="1">
    <location>
        <begin position="133"/>
        <end position="142"/>
    </location>
</feature>
<evidence type="ECO:0000313" key="4">
    <source>
        <dbReference type="Proteomes" id="UP000019373"/>
    </source>
</evidence>
<organism evidence="3 4">
    <name type="scientific">Endocarpon pusillum (strain Z07020 / HMAS-L-300199)</name>
    <name type="common">Lichen-forming fungus</name>
    <dbReference type="NCBI Taxonomy" id="1263415"/>
    <lineage>
        <taxon>Eukaryota</taxon>
        <taxon>Fungi</taxon>
        <taxon>Dikarya</taxon>
        <taxon>Ascomycota</taxon>
        <taxon>Pezizomycotina</taxon>
        <taxon>Eurotiomycetes</taxon>
        <taxon>Chaetothyriomycetidae</taxon>
        <taxon>Verrucariales</taxon>
        <taxon>Verrucariaceae</taxon>
        <taxon>Endocarpon</taxon>
    </lineage>
</organism>